<evidence type="ECO:0000313" key="1">
    <source>
        <dbReference type="EMBL" id="CAD0281725.1"/>
    </source>
</evidence>
<dbReference type="EMBL" id="CAJCJZ010000002">
    <property type="protein sequence ID" value="CAD0281725.1"/>
    <property type="molecule type" value="Genomic_DNA"/>
</dbReference>
<sequence length="67" mass="7675">MIETTNKQFMENLEANVAEGNNVKVHYGNRYKTAAMIIDGEVKEVTDNIELGQIRQFEQVIELVIAY</sequence>
<proteinExistence type="predicted"/>
<organism evidence="1 2">
    <name type="scientific">Enterococcus phage vB_EfaS_140</name>
    <dbReference type="NCBI Taxonomy" id="2730536"/>
    <lineage>
        <taxon>Viruses</taxon>
        <taxon>Duplodnaviria</taxon>
        <taxon>Heunggongvirae</taxon>
        <taxon>Uroviricota</taxon>
        <taxon>Caudoviricetes</taxon>
        <taxon>Andrewesvirinae</taxon>
        <taxon>Vipetofemvirus</taxon>
        <taxon>Vipetofemvirus vv140</taxon>
    </lineage>
</organism>
<reference evidence="1" key="1">
    <citation type="submission" date="2020-07" db="EMBL/GenBank/DDBJ databases">
        <authorList>
            <person name="Ladero V."/>
        </authorList>
    </citation>
    <scope>NUCLEOTIDE SEQUENCE</scope>
</reference>
<dbReference type="Proteomes" id="UP000523747">
    <property type="component" value="Unassembled WGS sequence"/>
</dbReference>
<comment type="caution">
    <text evidence="1">The sequence shown here is derived from an EMBL/GenBank/DDBJ whole genome shotgun (WGS) entry which is preliminary data.</text>
</comment>
<protein>
    <submittedName>
        <fullName evidence="1">Uncharacterized protein</fullName>
    </submittedName>
</protein>
<accession>A0ACA9ASB6</accession>
<keyword evidence="2" id="KW-1185">Reference proteome</keyword>
<evidence type="ECO:0000313" key="2">
    <source>
        <dbReference type="Proteomes" id="UP000523747"/>
    </source>
</evidence>
<name>A0ACA9ASB6_9CAUD</name>